<evidence type="ECO:0000313" key="8">
    <source>
        <dbReference type="EMBL" id="TNN05480.1"/>
    </source>
</evidence>
<dbReference type="InterPro" id="IPR039791">
    <property type="entry name" value="GCM"/>
</dbReference>
<dbReference type="SUPFAM" id="SSF90073">
    <property type="entry name" value="GCM domain"/>
    <property type="match status" value="1"/>
</dbReference>
<comment type="caution">
    <text evidence="8">The sequence shown here is derived from an EMBL/GenBank/DDBJ whole genome shotgun (WGS) entry which is preliminary data.</text>
</comment>
<keyword evidence="2" id="KW-0805">Transcription regulation</keyword>
<keyword evidence="3" id="KW-0238">DNA-binding</keyword>
<keyword evidence="4" id="KW-0804">Transcription</keyword>
<accession>A0A4Z2CNC5</accession>
<dbReference type="AlphaFoldDB" id="A0A4Z2CNC5"/>
<evidence type="ECO:0000256" key="2">
    <source>
        <dbReference type="ARBA" id="ARBA00023015"/>
    </source>
</evidence>
<evidence type="ECO:0000259" key="7">
    <source>
        <dbReference type="PROSITE" id="PS50807"/>
    </source>
</evidence>
<dbReference type="EMBL" id="SKCS01000526">
    <property type="protein sequence ID" value="TNN05480.1"/>
    <property type="molecule type" value="Genomic_DNA"/>
</dbReference>
<feature type="compositionally biased region" description="Basic and acidic residues" evidence="6">
    <location>
        <begin position="307"/>
        <end position="318"/>
    </location>
</feature>
<protein>
    <submittedName>
        <fullName evidence="8">Transcription factor glial cells missing</fullName>
    </submittedName>
</protein>
<evidence type="ECO:0000256" key="4">
    <source>
        <dbReference type="ARBA" id="ARBA00023163"/>
    </source>
</evidence>
<dbReference type="OrthoDB" id="6241117at2759"/>
<name>A0A4Z2CNC5_SCHJA</name>
<dbReference type="PROSITE" id="PS50807">
    <property type="entry name" value="GCM"/>
    <property type="match status" value="1"/>
</dbReference>
<keyword evidence="1" id="KW-0217">Developmental protein</keyword>
<dbReference type="InterPro" id="IPR036115">
    <property type="entry name" value="GCM_dom_sf"/>
</dbReference>
<evidence type="ECO:0000256" key="1">
    <source>
        <dbReference type="ARBA" id="ARBA00022473"/>
    </source>
</evidence>
<dbReference type="Pfam" id="PF03615">
    <property type="entry name" value="GCM"/>
    <property type="match status" value="1"/>
</dbReference>
<evidence type="ECO:0000256" key="3">
    <source>
        <dbReference type="ARBA" id="ARBA00023125"/>
    </source>
</evidence>
<feature type="region of interest" description="Disordered" evidence="6">
    <location>
        <begin position="63"/>
        <end position="82"/>
    </location>
</feature>
<feature type="domain" description="GCM" evidence="7">
    <location>
        <begin position="106"/>
        <end position="263"/>
    </location>
</feature>
<dbReference type="GO" id="GO:0005634">
    <property type="term" value="C:nucleus"/>
    <property type="evidence" value="ECO:0007669"/>
    <property type="project" value="TreeGrafter"/>
</dbReference>
<dbReference type="GO" id="GO:0042063">
    <property type="term" value="P:gliogenesis"/>
    <property type="evidence" value="ECO:0007669"/>
    <property type="project" value="TreeGrafter"/>
</dbReference>
<organism evidence="8 9">
    <name type="scientific">Schistosoma japonicum</name>
    <name type="common">Blood fluke</name>
    <dbReference type="NCBI Taxonomy" id="6182"/>
    <lineage>
        <taxon>Eukaryota</taxon>
        <taxon>Metazoa</taxon>
        <taxon>Spiralia</taxon>
        <taxon>Lophotrochozoa</taxon>
        <taxon>Platyhelminthes</taxon>
        <taxon>Trematoda</taxon>
        <taxon>Digenea</taxon>
        <taxon>Strigeidida</taxon>
        <taxon>Schistosomatoidea</taxon>
        <taxon>Schistosomatidae</taxon>
        <taxon>Schistosoma</taxon>
    </lineage>
</organism>
<feature type="compositionally biased region" description="Low complexity" evidence="6">
    <location>
        <begin position="63"/>
        <end position="80"/>
    </location>
</feature>
<keyword evidence="5" id="KW-0539">Nucleus</keyword>
<feature type="region of interest" description="Disordered" evidence="6">
    <location>
        <begin position="346"/>
        <end position="381"/>
    </location>
</feature>
<dbReference type="InterPro" id="IPR003902">
    <property type="entry name" value="Tscrpt_reg_GCM"/>
</dbReference>
<sequence length="486" mass="55835">MNNEINRINNTDRISDYLPTINTDPNYLVSTNQSINSVVKSNQIDQYTSSKCDNLRISIISGLNDGSSNNSNNNDSNDNSKIIQTHNNSSIVSDSKENSNVAIQQHLWDIKDLKLPKVNYYDPYELWPTGHCRRVYAQTCERARRHQSGWAMRNTNNHNPQVLKKSCLGVLECSMGCLVQGKPLSLRPAICDKARKKQCNRECITPGCKGRLILRNCRGHSGYPVTHFWRFANGAVYFEAKGEHDHNRPSLKTFGLSESDTTTMNTVTNVAVITTSNTISTTTASLCISKHLNSATNNSNNQYIHDQGYHHQHSEHEQVYQQQSQDYPLNSNLNLLLQSEVHYQSSERYNDNSDKNHNDVPPLEGSNLLNNKVKHSVKRSGKRIMRREKKNLSTVCLKKQQHQKCEDYFQISPSDSMFTFDNDLKRNSRRNRQNKKSIHYNKLKINHKTDLNQNDYIPCENQYPDTLHRCYPININNDNSWSNQSI</sequence>
<gene>
    <name evidence="8" type="ORF">EWB00_009236</name>
</gene>
<dbReference type="PANTHER" id="PTHR12414">
    <property type="entry name" value="GLIAL CELLS MISSING RELATED/GLIDE"/>
    <property type="match status" value="1"/>
</dbReference>
<dbReference type="InterPro" id="IPR043020">
    <property type="entry name" value="GCM_large"/>
</dbReference>
<dbReference type="GO" id="GO:0000978">
    <property type="term" value="F:RNA polymerase II cis-regulatory region sequence-specific DNA binding"/>
    <property type="evidence" value="ECO:0007669"/>
    <property type="project" value="TreeGrafter"/>
</dbReference>
<dbReference type="PANTHER" id="PTHR12414:SF8">
    <property type="entry name" value="TRANSCRIPTION FACTOR GLIAL CELLS MISSING-RELATED"/>
    <property type="match status" value="1"/>
</dbReference>
<feature type="non-terminal residue" evidence="8">
    <location>
        <position position="486"/>
    </location>
</feature>
<reference evidence="8 9" key="1">
    <citation type="submission" date="2019-03" db="EMBL/GenBank/DDBJ databases">
        <title>An improved genome assembly of the fluke Schistosoma japonicum.</title>
        <authorList>
            <person name="Hu W."/>
            <person name="Luo F."/>
            <person name="Yin M."/>
            <person name="Mo X."/>
            <person name="Sun C."/>
            <person name="Wu Q."/>
            <person name="Zhu B."/>
            <person name="Xiang M."/>
            <person name="Wang J."/>
            <person name="Wang Y."/>
            <person name="Zhang T."/>
            <person name="Xu B."/>
            <person name="Zheng H."/>
            <person name="Feng Z."/>
        </authorList>
    </citation>
    <scope>NUCLEOTIDE SEQUENCE [LARGE SCALE GENOMIC DNA]</scope>
    <source>
        <strain evidence="8">HuSjv2</strain>
        <tissue evidence="8">Worms</tissue>
    </source>
</reference>
<dbReference type="GO" id="GO:0001228">
    <property type="term" value="F:DNA-binding transcription activator activity, RNA polymerase II-specific"/>
    <property type="evidence" value="ECO:0007669"/>
    <property type="project" value="InterPro"/>
</dbReference>
<feature type="compositionally biased region" description="Basic and acidic residues" evidence="6">
    <location>
        <begin position="348"/>
        <end position="358"/>
    </location>
</feature>
<evidence type="ECO:0000256" key="6">
    <source>
        <dbReference type="SAM" id="MobiDB-lite"/>
    </source>
</evidence>
<dbReference type="Proteomes" id="UP000311919">
    <property type="component" value="Unassembled WGS sequence"/>
</dbReference>
<dbReference type="Gene3D" id="3.30.70.3530">
    <property type="entry name" value="GCM motif"/>
    <property type="match status" value="1"/>
</dbReference>
<dbReference type="InterPro" id="IPR043021">
    <property type="entry name" value="GCM_small"/>
</dbReference>
<proteinExistence type="predicted"/>
<feature type="compositionally biased region" description="Basic residues" evidence="6">
    <location>
        <begin position="372"/>
        <end position="381"/>
    </location>
</feature>
<dbReference type="Gene3D" id="2.20.25.670">
    <property type="entry name" value="GCM domain, large subdomain"/>
    <property type="match status" value="1"/>
</dbReference>
<feature type="region of interest" description="Disordered" evidence="6">
    <location>
        <begin position="298"/>
        <end position="324"/>
    </location>
</feature>
<evidence type="ECO:0000256" key="5">
    <source>
        <dbReference type="ARBA" id="ARBA00023242"/>
    </source>
</evidence>
<keyword evidence="9" id="KW-1185">Reference proteome</keyword>
<evidence type="ECO:0000313" key="9">
    <source>
        <dbReference type="Proteomes" id="UP000311919"/>
    </source>
</evidence>